<accession>A0A6J1J9Y8</accession>
<organism evidence="2 3">
    <name type="scientific">Cucurbita maxima</name>
    <name type="common">Pumpkin</name>
    <name type="synonym">Winter squash</name>
    <dbReference type="NCBI Taxonomy" id="3661"/>
    <lineage>
        <taxon>Eukaryota</taxon>
        <taxon>Viridiplantae</taxon>
        <taxon>Streptophyta</taxon>
        <taxon>Embryophyta</taxon>
        <taxon>Tracheophyta</taxon>
        <taxon>Spermatophyta</taxon>
        <taxon>Magnoliopsida</taxon>
        <taxon>eudicotyledons</taxon>
        <taxon>Gunneridae</taxon>
        <taxon>Pentapetalae</taxon>
        <taxon>rosids</taxon>
        <taxon>fabids</taxon>
        <taxon>Cucurbitales</taxon>
        <taxon>Cucurbitaceae</taxon>
        <taxon>Cucurbiteae</taxon>
        <taxon>Cucurbita</taxon>
    </lineage>
</organism>
<gene>
    <name evidence="3" type="primary">LOC111483061</name>
</gene>
<evidence type="ECO:0000256" key="1">
    <source>
        <dbReference type="SAM" id="MobiDB-lite"/>
    </source>
</evidence>
<feature type="compositionally biased region" description="Basic and acidic residues" evidence="1">
    <location>
        <begin position="570"/>
        <end position="585"/>
    </location>
</feature>
<dbReference type="Proteomes" id="UP000504608">
    <property type="component" value="Unplaced"/>
</dbReference>
<feature type="compositionally biased region" description="Polar residues" evidence="1">
    <location>
        <begin position="506"/>
        <end position="515"/>
    </location>
</feature>
<feature type="region of interest" description="Disordered" evidence="1">
    <location>
        <begin position="118"/>
        <end position="152"/>
    </location>
</feature>
<dbReference type="AlphaFoldDB" id="A0A6J1J9Y8"/>
<feature type="compositionally biased region" description="Acidic residues" evidence="1">
    <location>
        <begin position="393"/>
        <end position="403"/>
    </location>
</feature>
<dbReference type="PANTHER" id="PTHR33448:SF4">
    <property type="entry name" value="CHLOROPLAST PROTEIN HCF243"/>
    <property type="match status" value="1"/>
</dbReference>
<protein>
    <submittedName>
        <fullName evidence="3">Uncharacterized protein LOC111483061</fullName>
    </submittedName>
</protein>
<name>A0A6J1J9Y8_CUCMA</name>
<evidence type="ECO:0000313" key="2">
    <source>
        <dbReference type="Proteomes" id="UP000504608"/>
    </source>
</evidence>
<dbReference type="GeneID" id="111483061"/>
<proteinExistence type="predicted"/>
<reference evidence="3" key="1">
    <citation type="submission" date="2025-08" db="UniProtKB">
        <authorList>
            <consortium name="RefSeq"/>
        </authorList>
    </citation>
    <scope>IDENTIFICATION</scope>
    <source>
        <tissue evidence="3">Young leaves</tissue>
    </source>
</reference>
<feature type="compositionally biased region" description="Basic and acidic residues" evidence="1">
    <location>
        <begin position="222"/>
        <end position="238"/>
    </location>
</feature>
<feature type="compositionally biased region" description="Basic and acidic residues" evidence="1">
    <location>
        <begin position="357"/>
        <end position="371"/>
    </location>
</feature>
<feature type="region of interest" description="Disordered" evidence="1">
    <location>
        <begin position="1"/>
        <end position="20"/>
    </location>
</feature>
<sequence length="735" mass="82122">MDSDRHFRTTSSNSTSSAAAGSSELFICFTSRFSSSSSSSAMKISSKCLLSPGRAREGQITLSTSLSRRLKSSGSLKVGQASPGFPTGGKKRGCAFDNPEPSSPKVTCIGQVRVKTKKQGRKMRARSLKRRTNSEASFRKSESVVQSSQMNGNDQQFVANQSSRHNLLRQDSMSNGGNGFQQERHSHRSQRWVHLPFTICEALRAFGAELNCFLPCHSSCTSDRESSKESKPAGRSSEETESSCGKVFARWLVAVQDRDGKGRKIEIVVGDEEPQTEKENGSQKRHIFDGMNFKDENEVVEKEESRIGLCIPPKNALLLMRCRSDPVKVAELAKRFYEPPAPQLEEHDKEELDEDHEEKKTTQNEAKRDESVPVSKEGDEEERTVKLNLKLENEEEINEEAVSDAEKGEESTEMATENEIDEQKSIISMINHQSQEETVEDRIDQGNQQETMAMSRTIPIPIQSHCESEFAQDAENLESAEEDESKREQDNKTEQREAFEEDKNGENPTSASLSVETEPVLDETGTEFDENWEGVTETTTAIKEKATDEGIGSDTQNDDELMGPEEEDQSKERETPPPEPERKTQTESPVLPDCLLLMMYEPKLSMEVSKETWVCSTDFIRCVPTREKKPAGRNPPPPPPPKKREKKPADNTQTAVIQPARWSCSFPAAAAAATMIEQKKLVRAKGYEPFVLTRCKSEPMRSSSKLAPDACFWKDRKLEPHRPATFGVGAAEVGF</sequence>
<dbReference type="PANTHER" id="PTHR33448">
    <property type="entry name" value="CHLOROPLAST PROTEIN HCF243-RELATED"/>
    <property type="match status" value="1"/>
</dbReference>
<evidence type="ECO:0000313" key="3">
    <source>
        <dbReference type="RefSeq" id="XP_022984940.1"/>
    </source>
</evidence>
<feature type="compositionally biased region" description="Acidic residues" evidence="1">
    <location>
        <begin position="519"/>
        <end position="532"/>
    </location>
</feature>
<feature type="compositionally biased region" description="Basic residues" evidence="1">
    <location>
        <begin position="118"/>
        <end position="131"/>
    </location>
</feature>
<feature type="compositionally biased region" description="Polar residues" evidence="1">
    <location>
        <begin position="143"/>
        <end position="152"/>
    </location>
</feature>
<feature type="compositionally biased region" description="Acidic residues" evidence="1">
    <location>
        <begin position="556"/>
        <end position="569"/>
    </location>
</feature>
<keyword evidence="2" id="KW-1185">Reference proteome</keyword>
<feature type="region of interest" description="Disordered" evidence="1">
    <location>
        <begin position="338"/>
        <end position="421"/>
    </location>
</feature>
<feature type="region of interest" description="Disordered" evidence="1">
    <location>
        <begin position="219"/>
        <end position="239"/>
    </location>
</feature>
<feature type="compositionally biased region" description="Low complexity" evidence="1">
    <location>
        <begin position="9"/>
        <end position="20"/>
    </location>
</feature>
<dbReference type="RefSeq" id="XP_022984940.1">
    <property type="nucleotide sequence ID" value="XM_023129172.1"/>
</dbReference>
<feature type="compositionally biased region" description="Acidic residues" evidence="1">
    <location>
        <begin position="470"/>
        <end position="483"/>
    </location>
</feature>
<dbReference type="KEGG" id="cmax:111483061"/>
<feature type="compositionally biased region" description="Basic and acidic residues" evidence="1">
    <location>
        <begin position="383"/>
        <end position="392"/>
    </location>
</feature>
<dbReference type="OrthoDB" id="1934890at2759"/>
<feature type="region of interest" description="Disordered" evidence="1">
    <location>
        <begin position="458"/>
        <end position="591"/>
    </location>
</feature>
<feature type="compositionally biased region" description="Basic and acidic residues" evidence="1">
    <location>
        <begin position="484"/>
        <end position="505"/>
    </location>
</feature>
<feature type="region of interest" description="Disordered" evidence="1">
    <location>
        <begin position="626"/>
        <end position="653"/>
    </location>
</feature>